<evidence type="ECO:0000256" key="12">
    <source>
        <dbReference type="HAMAP-Rule" id="MF_01665"/>
    </source>
</evidence>
<evidence type="ECO:0000256" key="13">
    <source>
        <dbReference type="SAM" id="MobiDB-lite"/>
    </source>
</evidence>
<evidence type="ECO:0000256" key="10">
    <source>
        <dbReference type="ARBA" id="ARBA00044501"/>
    </source>
</evidence>
<feature type="transmembrane region" description="Helical" evidence="12">
    <location>
        <begin position="276"/>
        <end position="293"/>
    </location>
</feature>
<feature type="transmembrane region" description="Helical" evidence="12">
    <location>
        <begin position="213"/>
        <end position="236"/>
    </location>
</feature>
<evidence type="ECO:0000256" key="4">
    <source>
        <dbReference type="ARBA" id="ARBA00022723"/>
    </source>
</evidence>
<reference evidence="14" key="1">
    <citation type="journal article" date="2014" name="Int. J. Syst. Evol. Microbiol.">
        <title>Complete genome sequence of Corynebacterium casei LMG S-19264T (=DSM 44701T), isolated from a smear-ripened cheese.</title>
        <authorList>
            <consortium name="US DOE Joint Genome Institute (JGI-PGF)"/>
            <person name="Walter F."/>
            <person name="Albersmeier A."/>
            <person name="Kalinowski J."/>
            <person name="Ruckert C."/>
        </authorList>
    </citation>
    <scope>NUCLEOTIDE SEQUENCE</scope>
    <source>
        <strain evidence="14">CGMCC 1.15493</strain>
    </source>
</reference>
<evidence type="ECO:0000256" key="5">
    <source>
        <dbReference type="ARBA" id="ARBA00022989"/>
    </source>
</evidence>
<evidence type="ECO:0000256" key="8">
    <source>
        <dbReference type="ARBA" id="ARBA00023133"/>
    </source>
</evidence>
<dbReference type="PANTHER" id="PTHR23289:SF2">
    <property type="entry name" value="CYTOCHROME C OXIDASE ASSEMBLY PROTEIN COX15 HOMOLOG"/>
    <property type="match status" value="1"/>
</dbReference>
<comment type="subcellular location">
    <subcellularLocation>
        <location evidence="12">Cell membrane</location>
        <topology evidence="12">Multi-pass membrane protein</topology>
    </subcellularLocation>
    <subcellularLocation>
        <location evidence="2">Membrane</location>
        <topology evidence="2">Multi-pass membrane protein</topology>
    </subcellularLocation>
</comment>
<comment type="similarity">
    <text evidence="12">Belongs to the COX15/CtaA family. Type 2 subfamily.</text>
</comment>
<keyword evidence="7 12" id="KW-0408">Iron</keyword>
<proteinExistence type="inferred from homology"/>
<evidence type="ECO:0000256" key="2">
    <source>
        <dbReference type="ARBA" id="ARBA00004141"/>
    </source>
</evidence>
<feature type="binding site" description="axial binding residue" evidence="12">
    <location>
        <position position="274"/>
    </location>
    <ligand>
        <name>heme</name>
        <dbReference type="ChEBI" id="CHEBI:30413"/>
    </ligand>
    <ligandPart>
        <name>Fe</name>
        <dbReference type="ChEBI" id="CHEBI:18248"/>
    </ligandPart>
</feature>
<evidence type="ECO:0000256" key="6">
    <source>
        <dbReference type="ARBA" id="ARBA00023002"/>
    </source>
</evidence>
<keyword evidence="9 12" id="KW-0472">Membrane</keyword>
<dbReference type="GO" id="GO:0005886">
    <property type="term" value="C:plasma membrane"/>
    <property type="evidence" value="ECO:0007669"/>
    <property type="project" value="UniProtKB-SubCell"/>
</dbReference>
<sequence>MATASESVSADSAAMSAQARRDRRAIRIWLYVVAAIVFALVVVGGATRLTESGLSITEWKPIHGIVPPLSDAEWQEEFELYRQIPQYQEINRGMELSAFKTIYWWEWAHRFLARFVGLVFALPLAYFWIRGRIPAGLKPKLVGILALGGLQGAIGWWMVASGLVLRTDVSQYRLAVHLTTACLIFSATLWVARGLAQHSPDAPPSAKSARASLLILFLALLQIYLGGLVAGLNAGLSFNTWPLMDGAVVPEGLLIMQPAWRNFFENVMTVQFMHRMGAYLLLAVVLMHVFASFRQAPKSTHARRSAVLLALVLVQAGIGITTLLLAEGAIPIGWGLMHQAGGLVVLGFAVAHARALKGPYAVDTRPSGRVRPKVTEGRRAPIENAAGMTP</sequence>
<keyword evidence="12" id="KW-1003">Cell membrane</keyword>
<comment type="cofactor">
    <cofactor evidence="1 12">
        <name>heme b</name>
        <dbReference type="ChEBI" id="CHEBI:60344"/>
    </cofactor>
</comment>
<organism evidence="14 15">
    <name type="scientific">Aureimonas glaciei</name>
    <dbReference type="NCBI Taxonomy" id="1776957"/>
    <lineage>
        <taxon>Bacteria</taxon>
        <taxon>Pseudomonadati</taxon>
        <taxon>Pseudomonadota</taxon>
        <taxon>Alphaproteobacteria</taxon>
        <taxon>Hyphomicrobiales</taxon>
        <taxon>Aurantimonadaceae</taxon>
        <taxon>Aureimonas</taxon>
    </lineage>
</organism>
<feature type="transmembrane region" description="Helical" evidence="12">
    <location>
        <begin position="111"/>
        <end position="129"/>
    </location>
</feature>
<feature type="region of interest" description="Disordered" evidence="13">
    <location>
        <begin position="364"/>
        <end position="390"/>
    </location>
</feature>
<feature type="transmembrane region" description="Helical" evidence="12">
    <location>
        <begin position="28"/>
        <end position="47"/>
    </location>
</feature>
<keyword evidence="5 12" id="KW-1133">Transmembrane helix</keyword>
<keyword evidence="4 12" id="KW-0479">Metal-binding</keyword>
<evidence type="ECO:0000256" key="11">
    <source>
        <dbReference type="ARBA" id="ARBA00048044"/>
    </source>
</evidence>
<dbReference type="EMBL" id="BMJJ01000003">
    <property type="protein sequence ID" value="GGD14942.1"/>
    <property type="molecule type" value="Genomic_DNA"/>
</dbReference>
<name>A0A916XW92_9HYPH</name>
<feature type="transmembrane region" description="Helical" evidence="12">
    <location>
        <begin position="172"/>
        <end position="192"/>
    </location>
</feature>
<dbReference type="GO" id="GO:0046872">
    <property type="term" value="F:metal ion binding"/>
    <property type="evidence" value="ECO:0007669"/>
    <property type="project" value="UniProtKB-KW"/>
</dbReference>
<comment type="subunit">
    <text evidence="12">Interacts with CtaB.</text>
</comment>
<dbReference type="InterPro" id="IPR023754">
    <property type="entry name" value="HemeA_Synthase_type2"/>
</dbReference>
<comment type="catalytic activity">
    <reaction evidence="11">
        <text>Fe(II)-heme o + 2 A + H2O = Fe(II)-heme a + 2 AH2</text>
        <dbReference type="Rhea" id="RHEA:63388"/>
        <dbReference type="ChEBI" id="CHEBI:13193"/>
        <dbReference type="ChEBI" id="CHEBI:15377"/>
        <dbReference type="ChEBI" id="CHEBI:17499"/>
        <dbReference type="ChEBI" id="CHEBI:60530"/>
        <dbReference type="ChEBI" id="CHEBI:61715"/>
        <dbReference type="EC" id="1.17.99.9"/>
    </reaction>
    <physiologicalReaction direction="left-to-right" evidence="11">
        <dbReference type="Rhea" id="RHEA:63389"/>
    </physiologicalReaction>
</comment>
<keyword evidence="15" id="KW-1185">Reference proteome</keyword>
<comment type="pathway">
    <text evidence="10 12">Porphyrin-containing compound metabolism; heme A biosynthesis; heme A from heme O: step 1/1.</text>
</comment>
<evidence type="ECO:0000256" key="9">
    <source>
        <dbReference type="ARBA" id="ARBA00023136"/>
    </source>
</evidence>
<dbReference type="InterPro" id="IPR003780">
    <property type="entry name" value="COX15/CtaA_fam"/>
</dbReference>
<dbReference type="Pfam" id="PF02628">
    <property type="entry name" value="COX15-CtaA"/>
    <property type="match status" value="1"/>
</dbReference>
<dbReference type="Proteomes" id="UP000613160">
    <property type="component" value="Unassembled WGS sequence"/>
</dbReference>
<feature type="transmembrane region" description="Helical" evidence="12">
    <location>
        <begin position="141"/>
        <end position="160"/>
    </location>
</feature>
<keyword evidence="6 12" id="KW-0560">Oxidoreductase</keyword>
<dbReference type="GO" id="GO:0120547">
    <property type="term" value="F:heme A synthase activity"/>
    <property type="evidence" value="ECO:0007669"/>
    <property type="project" value="UniProtKB-EC"/>
</dbReference>
<keyword evidence="8 12" id="KW-0350">Heme biosynthesis</keyword>
<protein>
    <recommendedName>
        <fullName evidence="12">Heme A synthase</fullName>
        <shortName evidence="12">HAS</shortName>
        <ecNumber evidence="12">1.17.99.9</ecNumber>
    </recommendedName>
    <alternativeName>
        <fullName evidence="12">Cytochrome aa3-controlling protein</fullName>
    </alternativeName>
</protein>
<evidence type="ECO:0000256" key="7">
    <source>
        <dbReference type="ARBA" id="ARBA00023004"/>
    </source>
</evidence>
<evidence type="ECO:0000313" key="15">
    <source>
        <dbReference type="Proteomes" id="UP000613160"/>
    </source>
</evidence>
<dbReference type="HAMAP" id="MF_01665">
    <property type="entry name" value="HemeA_synth_type2"/>
    <property type="match status" value="1"/>
</dbReference>
<keyword evidence="3 12" id="KW-0812">Transmembrane</keyword>
<accession>A0A916XW92</accession>
<feature type="transmembrane region" description="Helical" evidence="12">
    <location>
        <begin position="332"/>
        <end position="351"/>
    </location>
</feature>
<dbReference type="RefSeq" id="WP_188850154.1">
    <property type="nucleotide sequence ID" value="NZ_BMJJ01000003.1"/>
</dbReference>
<reference evidence="14" key="2">
    <citation type="submission" date="2020-09" db="EMBL/GenBank/DDBJ databases">
        <authorList>
            <person name="Sun Q."/>
            <person name="Zhou Y."/>
        </authorList>
    </citation>
    <scope>NUCLEOTIDE SEQUENCE</scope>
    <source>
        <strain evidence="14">CGMCC 1.15493</strain>
    </source>
</reference>
<evidence type="ECO:0000313" key="14">
    <source>
        <dbReference type="EMBL" id="GGD14942.1"/>
    </source>
</evidence>
<feature type="transmembrane region" description="Helical" evidence="12">
    <location>
        <begin position="305"/>
        <end position="326"/>
    </location>
</feature>
<dbReference type="AlphaFoldDB" id="A0A916XW92"/>
<dbReference type="PANTHER" id="PTHR23289">
    <property type="entry name" value="CYTOCHROME C OXIDASE ASSEMBLY PROTEIN COX15"/>
    <property type="match status" value="1"/>
</dbReference>
<feature type="binding site" description="axial binding residue" evidence="12">
    <location>
        <position position="338"/>
    </location>
    <ligand>
        <name>heme</name>
        <dbReference type="ChEBI" id="CHEBI:30413"/>
    </ligand>
    <ligandPart>
        <name>Fe</name>
        <dbReference type="ChEBI" id="CHEBI:18248"/>
    </ligandPart>
</feature>
<evidence type="ECO:0000256" key="3">
    <source>
        <dbReference type="ARBA" id="ARBA00022692"/>
    </source>
</evidence>
<evidence type="ECO:0000256" key="1">
    <source>
        <dbReference type="ARBA" id="ARBA00001970"/>
    </source>
</evidence>
<dbReference type="GO" id="GO:0006784">
    <property type="term" value="P:heme A biosynthetic process"/>
    <property type="evidence" value="ECO:0007669"/>
    <property type="project" value="UniProtKB-UniRule"/>
</dbReference>
<comment type="function">
    <text evidence="12">Catalyzes the conversion of heme O to heme A by two successive hydroxylations of the methyl group at C8. The first hydroxylation forms heme I, the second hydroxylation results in an unstable dihydroxymethyl group, which spontaneously dehydrates, resulting in the formyl group of heme A.</text>
</comment>
<comment type="caution">
    <text evidence="14">The sequence shown here is derived from an EMBL/GenBank/DDBJ whole genome shotgun (WGS) entry which is preliminary data.</text>
</comment>
<dbReference type="EC" id="1.17.99.9" evidence="12"/>
<gene>
    <name evidence="12 14" type="primary">ctaA</name>
    <name evidence="14" type="ORF">GCM10011335_17130</name>
</gene>